<evidence type="ECO:0000313" key="2">
    <source>
        <dbReference type="EMBL" id="MFB9761926.1"/>
    </source>
</evidence>
<keyword evidence="1" id="KW-0472">Membrane</keyword>
<feature type="transmembrane region" description="Helical" evidence="1">
    <location>
        <begin position="67"/>
        <end position="88"/>
    </location>
</feature>
<accession>A0ABV5WMS0</accession>
<sequence length="92" mass="10941">MKIWKIAIFYILTAVVYALYKAIFIAVHLELNASLTYENALRCLGFGLFLFFSFSVAYSYRKRLHHAFLLTFFSCLWTSNAVWLWVYLRILQ</sequence>
<feature type="transmembrane region" description="Helical" evidence="1">
    <location>
        <begin position="39"/>
        <end position="60"/>
    </location>
</feature>
<keyword evidence="1" id="KW-0812">Transmembrane</keyword>
<organism evidence="2 3">
    <name type="scientific">Ectobacillus funiculus</name>
    <dbReference type="NCBI Taxonomy" id="137993"/>
    <lineage>
        <taxon>Bacteria</taxon>
        <taxon>Bacillati</taxon>
        <taxon>Bacillota</taxon>
        <taxon>Bacilli</taxon>
        <taxon>Bacillales</taxon>
        <taxon>Bacillaceae</taxon>
        <taxon>Ectobacillus</taxon>
    </lineage>
</organism>
<comment type="caution">
    <text evidence="2">The sequence shown here is derived from an EMBL/GenBank/DDBJ whole genome shotgun (WGS) entry which is preliminary data.</text>
</comment>
<keyword evidence="3" id="KW-1185">Reference proteome</keyword>
<protein>
    <submittedName>
        <fullName evidence="2">Uncharacterized protein</fullName>
    </submittedName>
</protein>
<reference evidence="2 3" key="1">
    <citation type="submission" date="2024-09" db="EMBL/GenBank/DDBJ databases">
        <authorList>
            <person name="Sun Q."/>
            <person name="Mori K."/>
        </authorList>
    </citation>
    <scope>NUCLEOTIDE SEQUENCE [LARGE SCALE GENOMIC DNA]</scope>
    <source>
        <strain evidence="2 3">JCM 11201</strain>
    </source>
</reference>
<proteinExistence type="predicted"/>
<evidence type="ECO:0000313" key="3">
    <source>
        <dbReference type="Proteomes" id="UP001589609"/>
    </source>
</evidence>
<dbReference type="EMBL" id="JBHMAF010000196">
    <property type="protein sequence ID" value="MFB9761926.1"/>
    <property type="molecule type" value="Genomic_DNA"/>
</dbReference>
<feature type="transmembrane region" description="Helical" evidence="1">
    <location>
        <begin position="7"/>
        <end position="27"/>
    </location>
</feature>
<gene>
    <name evidence="2" type="ORF">ACFFMS_27245</name>
</gene>
<evidence type="ECO:0000256" key="1">
    <source>
        <dbReference type="SAM" id="Phobius"/>
    </source>
</evidence>
<dbReference type="RefSeq" id="WP_379951989.1">
    <property type="nucleotide sequence ID" value="NZ_JAPCYI010000001.1"/>
</dbReference>
<keyword evidence="1" id="KW-1133">Transmembrane helix</keyword>
<dbReference type="Proteomes" id="UP001589609">
    <property type="component" value="Unassembled WGS sequence"/>
</dbReference>
<name>A0ABV5WMS0_9BACI</name>